<dbReference type="NCBIfam" id="TIGR01710">
    <property type="entry name" value="typeII_sec_gspG"/>
    <property type="match status" value="1"/>
</dbReference>
<dbReference type="PANTHER" id="PTHR30093">
    <property type="entry name" value="GENERAL SECRETION PATHWAY PROTEIN G"/>
    <property type="match status" value="1"/>
</dbReference>
<keyword evidence="5" id="KW-0488">Methylation</keyword>
<comment type="subcellular location">
    <subcellularLocation>
        <location evidence="1">Cell inner membrane</location>
        <topology evidence="1">Single-pass membrane protein</topology>
    </subcellularLocation>
</comment>
<evidence type="ECO:0000256" key="9">
    <source>
        <dbReference type="ARBA" id="ARBA00023136"/>
    </source>
</evidence>
<reference evidence="13" key="1">
    <citation type="submission" date="2017-02" db="EMBL/GenBank/DDBJ databases">
        <title>Delving into the versatile metabolic prowess of the omnipresent phylum Bacteroidetes.</title>
        <authorList>
            <person name="Nobu M.K."/>
            <person name="Mei R."/>
            <person name="Narihiro T."/>
            <person name="Kuroda K."/>
            <person name="Liu W.-T."/>
        </authorList>
    </citation>
    <scope>NUCLEOTIDE SEQUENCE</scope>
    <source>
        <strain evidence="13">ADurb.Bin417</strain>
    </source>
</reference>
<evidence type="ECO:0000256" key="6">
    <source>
        <dbReference type="ARBA" id="ARBA00022519"/>
    </source>
</evidence>
<protein>
    <recommendedName>
        <fullName evidence="3">Type II secretion system core protein G</fullName>
    </recommendedName>
</protein>
<evidence type="ECO:0000259" key="12">
    <source>
        <dbReference type="Pfam" id="PF08334"/>
    </source>
</evidence>
<evidence type="ECO:0000256" key="10">
    <source>
        <dbReference type="SAM" id="MobiDB-lite"/>
    </source>
</evidence>
<proteinExistence type="inferred from homology"/>
<evidence type="ECO:0000256" key="4">
    <source>
        <dbReference type="ARBA" id="ARBA00022475"/>
    </source>
</evidence>
<evidence type="ECO:0000313" key="13">
    <source>
        <dbReference type="EMBL" id="OPZ91254.1"/>
    </source>
</evidence>
<accession>A0A1V5MDF7</accession>
<dbReference type="AlphaFoldDB" id="A0A1V5MDF7"/>
<dbReference type="Gene3D" id="3.30.700.10">
    <property type="entry name" value="Glycoprotein, Type 4 Pilin"/>
    <property type="match status" value="1"/>
</dbReference>
<evidence type="ECO:0000256" key="2">
    <source>
        <dbReference type="ARBA" id="ARBA00009984"/>
    </source>
</evidence>
<gene>
    <name evidence="13" type="primary">xcpT_6</name>
    <name evidence="13" type="ORF">BWY73_01141</name>
</gene>
<keyword evidence="7 11" id="KW-0812">Transmembrane</keyword>
<evidence type="ECO:0000256" key="3">
    <source>
        <dbReference type="ARBA" id="ARBA00020042"/>
    </source>
</evidence>
<evidence type="ECO:0000256" key="1">
    <source>
        <dbReference type="ARBA" id="ARBA00004377"/>
    </source>
</evidence>
<dbReference type="Proteomes" id="UP000485484">
    <property type="component" value="Unassembled WGS sequence"/>
</dbReference>
<keyword evidence="9 11" id="KW-0472">Membrane</keyword>
<feature type="domain" description="Type II secretion system protein GspG C-terminal" evidence="12">
    <location>
        <begin position="47"/>
        <end position="151"/>
    </location>
</feature>
<name>A0A1V5MDF7_UNCT6</name>
<dbReference type="InterPro" id="IPR045584">
    <property type="entry name" value="Pilin-like"/>
</dbReference>
<keyword evidence="6" id="KW-0997">Cell inner membrane</keyword>
<dbReference type="InterPro" id="IPR000983">
    <property type="entry name" value="Bac_GSPG_pilin"/>
</dbReference>
<dbReference type="SUPFAM" id="SSF54523">
    <property type="entry name" value="Pili subunits"/>
    <property type="match status" value="1"/>
</dbReference>
<dbReference type="PANTHER" id="PTHR30093:SF44">
    <property type="entry name" value="TYPE II SECRETION SYSTEM CORE PROTEIN G"/>
    <property type="match status" value="1"/>
</dbReference>
<dbReference type="GO" id="GO:0005886">
    <property type="term" value="C:plasma membrane"/>
    <property type="evidence" value="ECO:0007669"/>
    <property type="project" value="UniProtKB-SubCell"/>
</dbReference>
<dbReference type="GO" id="GO:0015627">
    <property type="term" value="C:type II protein secretion system complex"/>
    <property type="evidence" value="ECO:0007669"/>
    <property type="project" value="InterPro"/>
</dbReference>
<dbReference type="PRINTS" id="PR00813">
    <property type="entry name" value="BCTERIALGSPG"/>
</dbReference>
<evidence type="ECO:0000256" key="5">
    <source>
        <dbReference type="ARBA" id="ARBA00022481"/>
    </source>
</evidence>
<dbReference type="InterPro" id="IPR013545">
    <property type="entry name" value="T2SS_protein-GspG_C"/>
</dbReference>
<organism evidence="13">
    <name type="scientific">candidate division TA06 bacterium ADurb.Bin417</name>
    <dbReference type="NCBI Taxonomy" id="1852828"/>
    <lineage>
        <taxon>Bacteria</taxon>
        <taxon>Bacteria division TA06</taxon>
    </lineage>
</organism>
<dbReference type="GO" id="GO:0015628">
    <property type="term" value="P:protein secretion by the type II secretion system"/>
    <property type="evidence" value="ECO:0007669"/>
    <property type="project" value="InterPro"/>
</dbReference>
<feature type="compositionally biased region" description="Polar residues" evidence="10">
    <location>
        <begin position="123"/>
        <end position="132"/>
    </location>
</feature>
<evidence type="ECO:0000256" key="11">
    <source>
        <dbReference type="SAM" id="Phobius"/>
    </source>
</evidence>
<dbReference type="Pfam" id="PF08334">
    <property type="entry name" value="T2SSG"/>
    <property type="match status" value="1"/>
</dbReference>
<comment type="caution">
    <text evidence="13">The sequence shown here is derived from an EMBL/GenBank/DDBJ whole genome shotgun (WGS) entry which is preliminary data.</text>
</comment>
<feature type="transmembrane region" description="Helical" evidence="11">
    <location>
        <begin position="24"/>
        <end position="45"/>
    </location>
</feature>
<comment type="similarity">
    <text evidence="2">Belongs to the GSP G family.</text>
</comment>
<dbReference type="EMBL" id="MWAK01000190">
    <property type="protein sequence ID" value="OPZ91254.1"/>
    <property type="molecule type" value="Genomic_DNA"/>
</dbReference>
<feature type="compositionally biased region" description="Acidic residues" evidence="10">
    <location>
        <begin position="144"/>
        <end position="154"/>
    </location>
</feature>
<evidence type="ECO:0000256" key="8">
    <source>
        <dbReference type="ARBA" id="ARBA00022989"/>
    </source>
</evidence>
<keyword evidence="4" id="KW-1003">Cell membrane</keyword>
<feature type="region of interest" description="Disordered" evidence="10">
    <location>
        <begin position="120"/>
        <end position="154"/>
    </location>
</feature>
<dbReference type="Pfam" id="PF07963">
    <property type="entry name" value="N_methyl"/>
    <property type="match status" value="1"/>
</dbReference>
<dbReference type="InterPro" id="IPR012902">
    <property type="entry name" value="N_methyl_site"/>
</dbReference>
<sequence length="154" mass="16967">MPSKPCKRVKPDNYSIGRSGNRGFTLIELLLVLVILTILAAIVVPRYAKRSEQARITAASTDIASLEAALDLFEVDAGRYPSTEEGLEALVEVPAQLENWKGPYIKRGVPKDPWGNPYVYTSPGDNNSNSYDLYSYGPDGKDGGDDDIDNWSER</sequence>
<dbReference type="NCBIfam" id="TIGR02532">
    <property type="entry name" value="IV_pilin_GFxxxE"/>
    <property type="match status" value="1"/>
</dbReference>
<evidence type="ECO:0000256" key="7">
    <source>
        <dbReference type="ARBA" id="ARBA00022692"/>
    </source>
</evidence>
<dbReference type="PROSITE" id="PS00409">
    <property type="entry name" value="PROKAR_NTER_METHYL"/>
    <property type="match status" value="1"/>
</dbReference>
<dbReference type="InterPro" id="IPR010054">
    <property type="entry name" value="Type2_sec_GspG"/>
</dbReference>
<keyword evidence="8 11" id="KW-1133">Transmembrane helix</keyword>